<evidence type="ECO:0000256" key="4">
    <source>
        <dbReference type="ARBA" id="ARBA00022833"/>
    </source>
</evidence>
<feature type="region of interest" description="Disordered" evidence="7">
    <location>
        <begin position="419"/>
        <end position="458"/>
    </location>
</feature>
<dbReference type="SMART" id="SM00249">
    <property type="entry name" value="PHD"/>
    <property type="match status" value="2"/>
</dbReference>
<evidence type="ECO:0000259" key="9">
    <source>
        <dbReference type="PROSITE" id="PS51805"/>
    </source>
</evidence>
<sequence>MAAGKMEANKRTRRSEVSVGKSVISCDDVAPTPPPLSDDSPAKRLKAELDRELEEDEQKMGFSSPPPTMSLLNSSSSCPSIRKEREEKPAELFRKDLISAMKMADTESLQPEEYFGIQDPWRQEWERGVQVPVHDEELRNEPNANVVEGNEHLLGPYTFKLPHKKYLHACNDETFKQGIHELHDTQSLAEQVCRYDLDDLDVSWLNRANEEFEQMGLPVLAEWSMERVMEELESRCHDNTQEKIKNEAGLGIEYDENIVCDVCKSPESEDGNEMVFCDACDICVHQACYGIQKVPEGSWLCRICALGIKPMCILCPRKGGAMKSTKSGTKWTHVSCALWIPEVSIGVPEKMEPITKISQIPANRWSLICTLCRERVGACIQCCVKTCNVAFHVTCAFGHELDMKTVLVESGSDVQLKAHCPKHSKKKEGPGASPRKTSQSPVPRKESEMTEQQKTEFRSHRLAKLAETFYTLVESKEVAESLKMNATVVDYVWSYWVLKRKSLFNRPLLMPKTEEADILTKQREDSLIARMKMFIHLRQDLERVRNLCYMVSRREKVRRQLYRLKEEVFHKQVHFLTEDDSVLSRNGTREFHAVTEAHKLKASESVYDQYDGLLATARYYDRINGEGSKTPPEPPALKSRGPGRPPKKEVAKVDEVKEVPKVEEVKEDMKEEEKVEVEVIAEPRVTRMRVMSPCPAVTKSPSQGSQSPLSLPRSPHPGSKSPIYGSSAPSLPEQKKSPKVAKNLFDSLCEADNDVRKELRSRVVVTPVAEIDACGTPPRVERSTPLKDDQSPVIPEPIIIAPPLSSKKERKRSALDRIVGNHSLVVSPAIKNKVQRRLSRRKTECDGHMQKKIDRFFRKSDQWSSSRKSWENENRLSLPRTRSGRSTPASESSCAPANSDSEYVPSEGEEVNQRSLRSRTDETSRDSLGSSSSGRSSTRLKSKT</sequence>
<dbReference type="InterPro" id="IPR011011">
    <property type="entry name" value="Znf_FYVE_PHD"/>
</dbReference>
<dbReference type="EnsemblMetazoa" id="CapteT225697">
    <property type="protein sequence ID" value="CapteP225697"/>
    <property type="gene ID" value="CapteG225697"/>
</dbReference>
<evidence type="ECO:0000256" key="2">
    <source>
        <dbReference type="ARBA" id="ARBA00022737"/>
    </source>
</evidence>
<reference evidence="10 12" key="2">
    <citation type="journal article" date="2013" name="Nature">
        <title>Insights into bilaterian evolution from three spiralian genomes.</title>
        <authorList>
            <person name="Simakov O."/>
            <person name="Marletaz F."/>
            <person name="Cho S.J."/>
            <person name="Edsinger-Gonzales E."/>
            <person name="Havlak P."/>
            <person name="Hellsten U."/>
            <person name="Kuo D.H."/>
            <person name="Larsson T."/>
            <person name="Lv J."/>
            <person name="Arendt D."/>
            <person name="Savage R."/>
            <person name="Osoegawa K."/>
            <person name="de Jong P."/>
            <person name="Grimwood J."/>
            <person name="Chapman J.A."/>
            <person name="Shapiro H."/>
            <person name="Aerts A."/>
            <person name="Otillar R.P."/>
            <person name="Terry A.Y."/>
            <person name="Boore J.L."/>
            <person name="Grigoriev I.V."/>
            <person name="Lindberg D.R."/>
            <person name="Seaver E.C."/>
            <person name="Weisblat D.A."/>
            <person name="Putnam N.H."/>
            <person name="Rokhsar D.S."/>
        </authorList>
    </citation>
    <scope>NUCLEOTIDE SEQUENCE</scope>
    <source>
        <strain evidence="10 12">I ESC-2004</strain>
    </source>
</reference>
<dbReference type="InterPro" id="IPR019787">
    <property type="entry name" value="Znf_PHD-finger"/>
</dbReference>
<dbReference type="CDD" id="cd15671">
    <property type="entry name" value="ePHD_JADE"/>
    <property type="match status" value="1"/>
</dbReference>
<dbReference type="STRING" id="283909.R7URW8"/>
<evidence type="ECO:0000313" key="12">
    <source>
        <dbReference type="Proteomes" id="UP000014760"/>
    </source>
</evidence>
<dbReference type="InterPro" id="IPR013083">
    <property type="entry name" value="Znf_RING/FYVE/PHD"/>
</dbReference>
<feature type="domain" description="PHD-type" evidence="9">
    <location>
        <begin position="309"/>
        <end position="424"/>
    </location>
</feature>
<dbReference type="Pfam" id="PF13831">
    <property type="entry name" value="PHD_2"/>
    <property type="match status" value="1"/>
</dbReference>
<dbReference type="FunFam" id="3.30.40.10:FF:000004">
    <property type="entry name" value="Jade family PHD finger 2"/>
    <property type="match status" value="1"/>
</dbReference>
<keyword evidence="12" id="KW-1185">Reference proteome</keyword>
<dbReference type="InterPro" id="IPR050701">
    <property type="entry name" value="Histone_Mod_Regulator"/>
</dbReference>
<feature type="compositionally biased region" description="Basic and acidic residues" evidence="7">
    <location>
        <begin position="40"/>
        <end position="50"/>
    </location>
</feature>
<dbReference type="PROSITE" id="PS50016">
    <property type="entry name" value="ZF_PHD_2"/>
    <property type="match status" value="1"/>
</dbReference>
<feature type="compositionally biased region" description="Low complexity" evidence="7">
    <location>
        <begin position="700"/>
        <end position="719"/>
    </location>
</feature>
<protein>
    <submittedName>
        <fullName evidence="10 11">Uncharacterized protein</fullName>
    </submittedName>
</protein>
<dbReference type="InterPro" id="IPR001965">
    <property type="entry name" value="Znf_PHD"/>
</dbReference>
<feature type="compositionally biased region" description="Basic and acidic residues" evidence="7">
    <location>
        <begin position="646"/>
        <end position="655"/>
    </location>
</feature>
<dbReference type="GO" id="GO:0008270">
    <property type="term" value="F:zinc ion binding"/>
    <property type="evidence" value="ECO:0007669"/>
    <property type="project" value="UniProtKB-KW"/>
</dbReference>
<dbReference type="InterPro" id="IPR019786">
    <property type="entry name" value="Zinc_finger_PHD-type_CS"/>
</dbReference>
<dbReference type="PANTHER" id="PTHR13793:SF160">
    <property type="entry name" value="PHD FINGER PROTEIN RHINOCEROS"/>
    <property type="match status" value="1"/>
</dbReference>
<dbReference type="OrthoDB" id="20839at2759"/>
<evidence type="ECO:0000256" key="3">
    <source>
        <dbReference type="ARBA" id="ARBA00022771"/>
    </source>
</evidence>
<accession>R7URW8</accession>
<feature type="region of interest" description="Disordered" evidence="7">
    <location>
        <begin position="774"/>
        <end position="807"/>
    </location>
</feature>
<feature type="compositionally biased region" description="Basic and acidic residues" evidence="7">
    <location>
        <begin position="7"/>
        <end position="16"/>
    </location>
</feature>
<reference evidence="12" key="1">
    <citation type="submission" date="2012-12" db="EMBL/GenBank/DDBJ databases">
        <authorList>
            <person name="Hellsten U."/>
            <person name="Grimwood J."/>
            <person name="Chapman J.A."/>
            <person name="Shapiro H."/>
            <person name="Aerts A."/>
            <person name="Otillar R.P."/>
            <person name="Terry A.Y."/>
            <person name="Boore J.L."/>
            <person name="Simakov O."/>
            <person name="Marletaz F."/>
            <person name="Cho S.-J."/>
            <person name="Edsinger-Gonzales E."/>
            <person name="Havlak P."/>
            <person name="Kuo D.-H."/>
            <person name="Larsson T."/>
            <person name="Lv J."/>
            <person name="Arendt D."/>
            <person name="Savage R."/>
            <person name="Osoegawa K."/>
            <person name="de Jong P."/>
            <person name="Lindberg D.R."/>
            <person name="Seaver E.C."/>
            <person name="Weisblat D.A."/>
            <person name="Putnam N.H."/>
            <person name="Grigoriev I.V."/>
            <person name="Rokhsar D.S."/>
        </authorList>
    </citation>
    <scope>NUCLEOTIDE SEQUENCE</scope>
    <source>
        <strain evidence="12">I ESC-2004</strain>
    </source>
</reference>
<feature type="region of interest" description="Disordered" evidence="7">
    <location>
        <begin position="859"/>
        <end position="944"/>
    </location>
</feature>
<keyword evidence="3 6" id="KW-0863">Zinc-finger</keyword>
<feature type="compositionally biased region" description="Low complexity" evidence="7">
    <location>
        <begin position="927"/>
        <end position="937"/>
    </location>
</feature>
<dbReference type="FunFam" id="3.30.40.10:FF:000030">
    <property type="entry name" value="Protein Jade-1 isoform 1"/>
    <property type="match status" value="1"/>
</dbReference>
<dbReference type="PROSITE" id="PS01359">
    <property type="entry name" value="ZF_PHD_1"/>
    <property type="match status" value="1"/>
</dbReference>
<evidence type="ECO:0000256" key="5">
    <source>
        <dbReference type="ARBA" id="ARBA00038371"/>
    </source>
</evidence>
<dbReference type="PANTHER" id="PTHR13793">
    <property type="entry name" value="PHD FINGER PROTEINS"/>
    <property type="match status" value="1"/>
</dbReference>
<reference evidence="11" key="3">
    <citation type="submission" date="2015-06" db="UniProtKB">
        <authorList>
            <consortium name="EnsemblMetazoa"/>
        </authorList>
    </citation>
    <scope>IDENTIFICATION</scope>
</reference>
<feature type="region of interest" description="Disordered" evidence="7">
    <location>
        <begin position="1"/>
        <end position="86"/>
    </location>
</feature>
<comment type="similarity">
    <text evidence="5">Belongs to the JADE family.</text>
</comment>
<evidence type="ECO:0000313" key="11">
    <source>
        <dbReference type="EnsemblMetazoa" id="CapteP225697"/>
    </source>
</evidence>
<keyword evidence="1" id="KW-0479">Metal-binding</keyword>
<gene>
    <name evidence="10" type="ORF">CAPTEDRAFT_225697</name>
</gene>
<dbReference type="SUPFAM" id="SSF57903">
    <property type="entry name" value="FYVE/PHD zinc finger"/>
    <property type="match status" value="1"/>
</dbReference>
<dbReference type="Proteomes" id="UP000014760">
    <property type="component" value="Unassembled WGS sequence"/>
</dbReference>
<feature type="compositionally biased region" description="Basic and acidic residues" evidence="7">
    <location>
        <begin position="443"/>
        <end position="458"/>
    </location>
</feature>
<keyword evidence="2" id="KW-0677">Repeat</keyword>
<feature type="compositionally biased region" description="Low complexity" evidence="7">
    <location>
        <begin position="792"/>
        <end position="803"/>
    </location>
</feature>
<dbReference type="CDD" id="cd15573">
    <property type="entry name" value="PHD_JADE"/>
    <property type="match status" value="1"/>
</dbReference>
<organism evidence="10">
    <name type="scientific">Capitella teleta</name>
    <name type="common">Polychaete worm</name>
    <dbReference type="NCBI Taxonomy" id="283909"/>
    <lineage>
        <taxon>Eukaryota</taxon>
        <taxon>Metazoa</taxon>
        <taxon>Spiralia</taxon>
        <taxon>Lophotrochozoa</taxon>
        <taxon>Annelida</taxon>
        <taxon>Polychaeta</taxon>
        <taxon>Sedentaria</taxon>
        <taxon>Scolecida</taxon>
        <taxon>Capitellidae</taxon>
        <taxon>Capitella</taxon>
    </lineage>
</organism>
<dbReference type="GO" id="GO:0006357">
    <property type="term" value="P:regulation of transcription by RNA polymerase II"/>
    <property type="evidence" value="ECO:0007669"/>
    <property type="project" value="TreeGrafter"/>
</dbReference>
<feature type="domain" description="PHD-type" evidence="8">
    <location>
        <begin position="257"/>
        <end position="307"/>
    </location>
</feature>
<feature type="compositionally biased region" description="Basic and acidic residues" evidence="7">
    <location>
        <begin position="779"/>
        <end position="790"/>
    </location>
</feature>
<feature type="region of interest" description="Disordered" evidence="7">
    <location>
        <begin position="691"/>
        <end position="739"/>
    </location>
</feature>
<evidence type="ECO:0000256" key="6">
    <source>
        <dbReference type="PROSITE-ProRule" id="PRU00146"/>
    </source>
</evidence>
<dbReference type="EMBL" id="AMQN01001029">
    <property type="status" value="NOT_ANNOTATED_CDS"/>
    <property type="molecule type" value="Genomic_DNA"/>
</dbReference>
<feature type="compositionally biased region" description="Polar residues" evidence="7">
    <location>
        <begin position="884"/>
        <end position="901"/>
    </location>
</feature>
<keyword evidence="4" id="KW-0862">Zinc</keyword>
<dbReference type="HOGENOM" id="CLU_311284_0_0_1"/>
<evidence type="ECO:0000259" key="8">
    <source>
        <dbReference type="PROSITE" id="PS50016"/>
    </source>
</evidence>
<dbReference type="Gene3D" id="3.30.40.10">
    <property type="entry name" value="Zinc/RING finger domain, C3HC4 (zinc finger)"/>
    <property type="match status" value="2"/>
</dbReference>
<dbReference type="Pfam" id="PF13832">
    <property type="entry name" value="zf-HC5HC2H_2"/>
    <property type="match status" value="1"/>
</dbReference>
<dbReference type="AlphaFoldDB" id="R7URW8"/>
<name>R7URW8_CAPTE</name>
<dbReference type="PROSITE" id="PS51805">
    <property type="entry name" value="EPHD"/>
    <property type="match status" value="1"/>
</dbReference>
<dbReference type="EMBL" id="KB298688">
    <property type="protein sequence ID" value="ELU08893.1"/>
    <property type="molecule type" value="Genomic_DNA"/>
</dbReference>
<proteinExistence type="inferred from homology"/>
<feature type="region of interest" description="Disordered" evidence="7">
    <location>
        <begin position="624"/>
        <end position="655"/>
    </location>
</feature>
<feature type="compositionally biased region" description="Low complexity" evidence="7">
    <location>
        <begin position="69"/>
        <end position="80"/>
    </location>
</feature>
<evidence type="ECO:0000256" key="7">
    <source>
        <dbReference type="SAM" id="MobiDB-lite"/>
    </source>
</evidence>
<dbReference type="InterPro" id="IPR034732">
    <property type="entry name" value="EPHD"/>
</dbReference>
<evidence type="ECO:0000313" key="10">
    <source>
        <dbReference type="EMBL" id="ELU08893.1"/>
    </source>
</evidence>
<evidence type="ECO:0000256" key="1">
    <source>
        <dbReference type="ARBA" id="ARBA00022723"/>
    </source>
</evidence>